<dbReference type="GeneID" id="80541547"/>
<keyword evidence="3" id="KW-0945">Host-virus interaction</keyword>
<evidence type="ECO:0000313" key="16">
    <source>
        <dbReference type="EMBL" id="QOE74430.1"/>
    </source>
</evidence>
<evidence type="ECO:0000256" key="5">
    <source>
        <dbReference type="ARBA" id="ARBA00022670"/>
    </source>
</evidence>
<feature type="region of interest" description="Disordered" evidence="14">
    <location>
        <begin position="406"/>
        <end position="425"/>
    </location>
</feature>
<reference evidence="16" key="3">
    <citation type="journal article" date="2014" name="J. Virol.">
        <title>Comparative genome analysis of four elephant endotheliotropic herpesviruses, EEHV3, EEHV4, EEHV5, and EEHV6, from cases of hemorrhagic disease or viremia.</title>
        <authorList>
            <person name="Zong JC"/>
            <person name="Latimer EM"/>
            <person name="Long SY"/>
            <person name="Richman LK"/>
            <person name="Heaggans SY"/>
            <person name="Hayward GS."/>
        </authorList>
    </citation>
    <scope>NUCLEOTIDE SEQUENCE</scope>
    <source>
        <strain evidence="16">Nyah NAP97</strain>
    </source>
</reference>
<evidence type="ECO:0000256" key="3">
    <source>
        <dbReference type="ARBA" id="ARBA00022581"/>
    </source>
</evidence>
<feature type="compositionally biased region" description="Acidic residues" evidence="14">
    <location>
        <begin position="2218"/>
        <end position="2235"/>
    </location>
</feature>
<evidence type="ECO:0000256" key="13">
    <source>
        <dbReference type="SAM" id="Coils"/>
    </source>
</evidence>
<reference evidence="16" key="2">
    <citation type="journal article" date="2013" name="Genome Announc.">
        <title>Complete Genome Sequence of Elephant Endotheliotropic Herpesvirus 1A.</title>
        <authorList>
            <person name="Ling P.D."/>
            <person name="Reid J.G."/>
            <person name="Qin X."/>
            <person name="Muzny D.M."/>
            <person name="Gibbs R."/>
            <person name="Petrosino J."/>
            <person name="Peng R."/>
            <person name="Zong J.C."/>
            <person name="Heaggans S.Y."/>
            <person name="Hayward G.S."/>
        </authorList>
    </citation>
    <scope>NUCLEOTIDE SEQUENCE</scope>
    <source>
        <strain evidence="16">Nyah NAP97</strain>
    </source>
</reference>
<feature type="region of interest" description="Disordered" evidence="14">
    <location>
        <begin position="298"/>
        <end position="356"/>
    </location>
</feature>
<evidence type="ECO:0000256" key="4">
    <source>
        <dbReference type="ARBA" id="ARBA00022662"/>
    </source>
</evidence>
<evidence type="ECO:0000256" key="1">
    <source>
        <dbReference type="ARBA" id="ARBA00022562"/>
    </source>
</evidence>
<keyword evidence="4" id="KW-1130">Modulation of host ubiquitin pathway by virus</keyword>
<feature type="region of interest" description="Disordered" evidence="14">
    <location>
        <begin position="2207"/>
        <end position="2249"/>
    </location>
</feature>
<feature type="domain" description="Peptidase C76" evidence="15">
    <location>
        <begin position="2"/>
        <end position="213"/>
    </location>
</feature>
<keyword evidence="7" id="KW-0833">Ubl conjugation pathway</keyword>
<dbReference type="GO" id="GO:0044423">
    <property type="term" value="C:virion component"/>
    <property type="evidence" value="ECO:0007669"/>
    <property type="project" value="UniProtKB-KW"/>
</dbReference>
<dbReference type="RefSeq" id="YP_010802764.1">
    <property type="nucleotide sequence ID" value="NC_077039.1"/>
</dbReference>
<feature type="region of interest" description="Disordered" evidence="14">
    <location>
        <begin position="369"/>
        <end position="396"/>
    </location>
</feature>
<evidence type="ECO:0000256" key="12">
    <source>
        <dbReference type="ARBA" id="ARBA00023200"/>
    </source>
</evidence>
<keyword evidence="8" id="KW-0378">Hydrolase</keyword>
<gene>
    <name evidence="16" type="primary">U31</name>
</gene>
<keyword evidence="11" id="KW-1127">Modulation of host ubiquitin pathway by viral deubiquitinase</keyword>
<sequence>MMLAGSRNQSHDDFGQRRGSQCMCNCFVFLHACYLKQPENLTAANVDEILVWGTLLDARTPLADPRYSFRFPAEVPTHIMTPFGETMHALGPVYGGIVQSVQLDGQYYLGLFDFLWYLRQRKQQQMITVIVTINSFTRGLCIKGDSIYLFDPHATFYSANASVVATNEMNLVFQLMYQENLYFNAVEVHFLGNVQNVSDVEVSRILSHLPERTIHMRKPSIIRPIPVVPDRNAADHLQRVRSLHPSQPQRQQRPRETPLLVEVGDGNAPPAADTPTGGYSRPVVLTGNRHVFRSGTTGGAFCPVDPRTPQVERARHNRSVSSSTPLVAVTPATQQQQPQTVVVSSSSAVAPEEEERRERYFQVIVEDDQADDGNNNNHPNQQQQQAQPPPQDGAAPQTTVVIPQAWGQQQQPRSDDYGAANNDDPFAVVPYQYSVPQPLVDVSVPGEIPRLPGAAAALPTGQAFLDECVRNGGQPSTATVAHLLPSVVVLEQLLANLLKYDPPPESTMVITSDRVQCELSLLSVRIHHLFCQMIDVGVNNGTGLHEDVELGLRHLADVFRAFHMHSAARLMETCVESKLDVRRLYYAVAEYPADEVTRPYLQIIRTKLQALLKTYRSDTVKAVDWIERYYMHLLNNANPTPAPPSDRDLVAFSHQDFKSLAATCRELFERQILHDDQSELLYHSLKKRVIDYNDAPSARQASEELACLEHGLQQHVADFVHNFYDEAVTSTTEELADIVTTGRNNIIAGNMPVQNLQRVWEKGRKMAELLRDIRQVNEEKRRDYLKRLAEVDALASYLLDKKGADDQAASRHIPDHIRSMKEAYNNRQTAVAIRNKRTDICALYKPDMTIARIDDDPAAKKVHMELMERHRQDLANLTNLTGGDLVPLVQESSDYYVDIFDIEDMDGEEMDVMFCDNRRDLLRAQLAALTLDNLAGAAEFTKEAEFQDMLRTADFAHMFELKIVSLCDAVLTRMTTTPPVKQTVFFHLRNVIANVYNVATREKLQAVALLLESLNMHVPIKRVTDAKKIAWKIKRHQEVWDLVKSRRAAVEFTKLMGDLMNEFKKQSEEEAWVRRAKNYTITSHADTMRFLFNAPSYELRQEYEPRILQKLKEFEAGRAKTLEQQDQKDRKRIAEHRAVLEHNVLAALESDTYGGLSAQSLTELRSIYVHESELKLYTDFNQKLGAIAAKKQQALRAALHQAVLDNLKRSFNAPKNAGAFRDMVNALDEIRVHGLMTAGNLQLFDEIYNDATFLDDLVKDWVMSEQVFRRSHYRRDYEEARRLHDLVTNLTNPKAVMDAAETRLNDALGRDAPIAHKDFMLHAKELGILSAEDQHLLGTLQGPFKKYVEEELLKKTAELNDLLTRNHIATRHKIDAHNDLITETQRNLPYVIKKHYIKITNIAKFDVEKLCRDPIRYSQEVILPGLQLTPYIESGMILQWLLELHPLIRRYLPVRDNDLMDVLELQIQEEMELADELADLEASLSVTFDPSLYESILYRLDRKRVKGGEKAYKKYEETLAELQHSKEMFERALTYEVKYDRLLDEIRTYKYGLDCALMLEEIDKVEREAGGDAAKGDPGRDLDRLRARVKNMLHFQKDIVTKQPSVMDMKDFLSPILYADDLEFDDSSSRVFHRAAFRPRAEDWYAVDDVFGERDFVDREGCSSAFKICYHNCVMKYYDFHQDEIDRPVRRAFVSRSYYAHEVACELSATVYTYWDNIVRFPLSKYIQSPAIRRNPHLAPIYSMKLCVYAIDFYYSHILYSQHPAAYNDGGADGPTVRGRHVKIPERNFMALIMAFYPNIVMGLITMPIEVGLNALLSRFSQDNFYRRCNVGEVPAPADLFANNNIEAYCIHERQWDTLSPSELFWNYSLMKEIGGSVSKLTVYILAVLTLPTEYLHHLWAQYKPTDIPDMTIYAYVNIIFRGIFNNNAETRSSAPRDSASRTRIAGGGDVFDAIRVRKSEDADELMKNFQEKCDLLDCVLGALMFNVEMVVAQRICKIHEDTCLVVNIGNFTSADPDYSAVVNNKNLDLSEFTSATWSNNMIEQSWFEVQCERLRSLMSSRTSKNPGPVLVLVDETGTVFDAYTPRSDRTVQPKLFTSDHIYTDQIHTGYDASAKPVEFAFCPTDITFISNPYDISRDASKDRGDDILNIPDSVYESELRDDSASYDLYDEEGVTSSAADAATKRLDAKKRASAYIARYLTAEHSSSLTRQRRTAADDGDGADEEDDGLLDDYDGSGGDADGGRRRGGAMNISKMRLPLTVDGSSAAPTSMTDIMSMSGRATTHPRESSGEMVRRQFGKAIDALLKLQDNILCFKDKMLDMLHKLKTIYL</sequence>
<feature type="region of interest" description="Disordered" evidence="14">
    <location>
        <begin position="261"/>
        <end position="281"/>
    </location>
</feature>
<evidence type="ECO:0000256" key="7">
    <source>
        <dbReference type="ARBA" id="ARBA00022786"/>
    </source>
</evidence>
<organism evidence="16 17">
    <name type="scientific">Elephant endotheliotropic herpesvirus 3A</name>
    <dbReference type="NCBI Taxonomy" id="1329409"/>
    <lineage>
        <taxon>Viruses</taxon>
        <taxon>Duplodnaviria</taxon>
        <taxon>Heunggongvirae</taxon>
        <taxon>Peploviricota</taxon>
        <taxon>Herviviricetes</taxon>
        <taxon>Herpesvirales</taxon>
        <taxon>Orthoherpesviridae</taxon>
        <taxon>Betaherpesvirinae</taxon>
        <taxon>Proboscivirus</taxon>
        <taxon>Elephant endotheliotropic herpesvirus 3</taxon>
    </lineage>
</organism>
<evidence type="ECO:0000256" key="8">
    <source>
        <dbReference type="ARBA" id="ARBA00022801"/>
    </source>
</evidence>
<dbReference type="Proteomes" id="UP001162024">
    <property type="component" value="Segment"/>
</dbReference>
<keyword evidence="17" id="KW-1185">Reference proteome</keyword>
<evidence type="ECO:0000313" key="17">
    <source>
        <dbReference type="Proteomes" id="UP001162024"/>
    </source>
</evidence>
<dbReference type="GO" id="GO:0008234">
    <property type="term" value="F:cysteine-type peptidase activity"/>
    <property type="evidence" value="ECO:0007669"/>
    <property type="project" value="UniProtKB-KW"/>
</dbReference>
<keyword evidence="13" id="KW-0175">Coiled coil</keyword>
<feature type="compositionally biased region" description="Low complexity" evidence="14">
    <location>
        <begin position="372"/>
        <end position="396"/>
    </location>
</feature>
<evidence type="ECO:0000256" key="2">
    <source>
        <dbReference type="ARBA" id="ARBA00022580"/>
    </source>
</evidence>
<reference evidence="16" key="7">
    <citation type="submission" date="2019-08" db="EMBL/GenBank/DDBJ databases">
        <title>Complete Genome Assembly and Annotation of EEHV3A the First Example of a GC-Branch African Elephant Endotheliotrophic Herpesvirus Associated with Lethal Hemorrhagic Disease.</title>
        <authorList>
            <person name="Tan J."/>
            <person name="Ling P.D."/>
            <person name="Worley K."/>
            <person name="Proudfoot J."/>
            <person name="Bowman M."/>
            <person name="Qin X."/>
            <person name="Latimer E.M."/>
            <person name="Holder K."/>
            <person name="Fayette M."/>
            <person name="Nodolf S."/>
            <person name="Heaggans S.Y."/>
            <person name="Zong J.-C."/>
            <person name="Pearson V.R."/>
            <person name="Hayward G.S."/>
        </authorList>
    </citation>
    <scope>NUCLEOTIDE SEQUENCE</scope>
    <source>
        <strain evidence="16">Nyah NAP97</strain>
    </source>
</reference>
<keyword evidence="2" id="KW-0920">Virion tegument</keyword>
<dbReference type="InterPro" id="IPR038765">
    <property type="entry name" value="Papain-like_cys_pep_sf"/>
</dbReference>
<keyword evidence="1" id="KW-1048">Host nucleus</keyword>
<dbReference type="Pfam" id="PF04843">
    <property type="entry name" value="Herpes_teg_N"/>
    <property type="match status" value="1"/>
</dbReference>
<keyword evidence="5" id="KW-0645">Protease</keyword>
<dbReference type="PROSITE" id="PS51521">
    <property type="entry name" value="HTUSP"/>
    <property type="match status" value="1"/>
</dbReference>
<protein>
    <submittedName>
        <fullName evidence="16">Large tegument protein</fullName>
    </submittedName>
</protein>
<evidence type="ECO:0000256" key="9">
    <source>
        <dbReference type="ARBA" id="ARBA00022807"/>
    </source>
</evidence>
<evidence type="ECO:0000256" key="10">
    <source>
        <dbReference type="ARBA" id="ARBA00022844"/>
    </source>
</evidence>
<evidence type="ECO:0000259" key="15">
    <source>
        <dbReference type="PROSITE" id="PS51521"/>
    </source>
</evidence>
<dbReference type="GO" id="GO:0006508">
    <property type="term" value="P:proteolysis"/>
    <property type="evidence" value="ECO:0007669"/>
    <property type="project" value="UniProtKB-KW"/>
</dbReference>
<feature type="coiled-coil region" evidence="13">
    <location>
        <begin position="1460"/>
        <end position="1532"/>
    </location>
</feature>
<keyword evidence="12" id="KW-1035">Host cytoplasm</keyword>
<dbReference type="InterPro" id="IPR006928">
    <property type="entry name" value="Herpes_teg_USP"/>
</dbReference>
<evidence type="ECO:0000256" key="11">
    <source>
        <dbReference type="ARBA" id="ARBA00022876"/>
    </source>
</evidence>
<dbReference type="KEGG" id="vg:80541547"/>
<dbReference type="GO" id="GO:0039648">
    <property type="term" value="P:symbiont-mediated perturbation of host ubiquitin-like protein modification"/>
    <property type="evidence" value="ECO:0007669"/>
    <property type="project" value="UniProtKB-KW"/>
</dbReference>
<dbReference type="EMBL" id="MN373268">
    <property type="protein sequence ID" value="QOE74430.1"/>
    <property type="molecule type" value="Genomic_DNA"/>
</dbReference>
<feature type="compositionally biased region" description="Low complexity" evidence="14">
    <location>
        <begin position="327"/>
        <end position="350"/>
    </location>
</feature>
<keyword evidence="9" id="KW-0788">Thiol protease</keyword>
<dbReference type="SUPFAM" id="SSF54001">
    <property type="entry name" value="Cysteine proteinases"/>
    <property type="match status" value="1"/>
</dbReference>
<reference evidence="16" key="5">
    <citation type="journal article" date="2016" name="MSphere">
        <title>Complete Genome Sequence of Elephant Endotheliotropic Herpesvirus 4, the First Example of a GC-Rich Branch Proboscivirus.</title>
        <authorList>
            <person name="Ling P.D."/>
            <person name="Long S.Y."/>
            <person name="Fuery A."/>
            <person name="Peng R.S."/>
            <person name="Heaggans S.Y."/>
            <person name="Qin X."/>
            <person name="Worley K.C."/>
            <person name="Dugan S."/>
            <person name="Hayward G.S."/>
        </authorList>
    </citation>
    <scope>NUCLEOTIDE SEQUENCE</scope>
    <source>
        <strain evidence="16">Nyah NAP97</strain>
    </source>
</reference>
<reference evidence="16" key="4">
    <citation type="journal article" date="2016" name="ILAR J">
        <title>Review of Elephant Endotheliotropic Herpesviruses and Acute Hemorrhagic Disease.</title>
        <authorList>
            <person name="Long S.Y."/>
            <person name="Latimer E.M."/>
            <person name="Hayward G.S."/>
        </authorList>
    </citation>
    <scope>NUCLEOTIDE SEQUENCE</scope>
    <source>
        <strain evidence="16">Nyah NAP97</strain>
    </source>
</reference>
<reference evidence="16" key="6">
    <citation type="journal article" date="2016" name="MSphere">
        <title>Comparison of the Gene Coding Contents and Other Unusual Features of the GC-Rich and AT-Rich Branch Probosciviruses.</title>
        <authorList>
            <person name="Ling P.D."/>
            <person name="Long S.Y."/>
            <person name="Zong J.C."/>
            <person name="Heaggans S.Y."/>
            <person name="Qin X."/>
            <person name="Hayward G.S."/>
        </authorList>
    </citation>
    <scope>NUCLEOTIDE SEQUENCE</scope>
    <source>
        <strain evidence="16">Nyah NAP97</strain>
    </source>
</reference>
<evidence type="ECO:0000256" key="14">
    <source>
        <dbReference type="SAM" id="MobiDB-lite"/>
    </source>
</evidence>
<accession>A0A866VT23</accession>
<keyword evidence="10" id="KW-0946">Virion</keyword>
<keyword evidence="6" id="KW-0677">Repeat</keyword>
<dbReference type="Gene3D" id="3.90.70.120">
    <property type="match status" value="1"/>
</dbReference>
<evidence type="ECO:0000256" key="6">
    <source>
        <dbReference type="ARBA" id="ARBA00022737"/>
    </source>
</evidence>
<proteinExistence type="predicted"/>
<reference evidence="16" key="1">
    <citation type="journal article" date="2009" name="Vet. Pathol.">
        <title>Clinico-pathologic features of fatal disease attributed to new variants of endotheliotropic herpesviruses in two Asian elephants (Elephas maximus).</title>
        <authorList>
            <person name="Garner M.M."/>
            <person name="Helmick K."/>
            <person name="Ochsenreiter J."/>
            <person name="Richman L.K."/>
            <person name="Latimer E."/>
            <person name="Wise A.G."/>
            <person name="Maes R.K."/>
            <person name="Kiupel M."/>
            <person name="Nordhausen R.W."/>
            <person name="Zong J.C."/>
            <person name="Hayward G.S."/>
        </authorList>
    </citation>
    <scope>NUCLEOTIDE SEQUENCE</scope>
    <source>
        <strain evidence="16">Nyah NAP97</strain>
    </source>
</reference>
<name>A0A866VT23_9BETA</name>